<proteinExistence type="predicted"/>
<organism evidence="1 2">
    <name type="scientific">Thalassiosira oceanica</name>
    <name type="common">Marine diatom</name>
    <dbReference type="NCBI Taxonomy" id="159749"/>
    <lineage>
        <taxon>Eukaryota</taxon>
        <taxon>Sar</taxon>
        <taxon>Stramenopiles</taxon>
        <taxon>Ochrophyta</taxon>
        <taxon>Bacillariophyta</taxon>
        <taxon>Coscinodiscophyceae</taxon>
        <taxon>Thalassiosirophycidae</taxon>
        <taxon>Thalassiosirales</taxon>
        <taxon>Thalassiosiraceae</taxon>
        <taxon>Thalassiosira</taxon>
    </lineage>
</organism>
<accession>K0RP29</accession>
<evidence type="ECO:0000313" key="1">
    <source>
        <dbReference type="EMBL" id="EJK54820.1"/>
    </source>
</evidence>
<gene>
    <name evidence="1" type="ORF">THAOC_25520</name>
</gene>
<dbReference type="Proteomes" id="UP000266841">
    <property type="component" value="Unassembled WGS sequence"/>
</dbReference>
<comment type="caution">
    <text evidence="1">The sequence shown here is derived from an EMBL/GenBank/DDBJ whole genome shotgun (WGS) entry which is preliminary data.</text>
</comment>
<evidence type="ECO:0000313" key="2">
    <source>
        <dbReference type="Proteomes" id="UP000266841"/>
    </source>
</evidence>
<feature type="non-terminal residue" evidence="1">
    <location>
        <position position="1"/>
    </location>
</feature>
<protein>
    <submittedName>
        <fullName evidence="1">Uncharacterized protein</fullName>
    </submittedName>
</protein>
<reference evidence="1 2" key="1">
    <citation type="journal article" date="2012" name="Genome Biol.">
        <title>Genome and low-iron response of an oceanic diatom adapted to chronic iron limitation.</title>
        <authorList>
            <person name="Lommer M."/>
            <person name="Specht M."/>
            <person name="Roy A.S."/>
            <person name="Kraemer L."/>
            <person name="Andreson R."/>
            <person name="Gutowska M.A."/>
            <person name="Wolf J."/>
            <person name="Bergner S.V."/>
            <person name="Schilhabel M.B."/>
            <person name="Klostermeier U.C."/>
            <person name="Beiko R.G."/>
            <person name="Rosenstiel P."/>
            <person name="Hippler M."/>
            <person name="Laroche J."/>
        </authorList>
    </citation>
    <scope>NUCLEOTIDE SEQUENCE [LARGE SCALE GENOMIC DNA]</scope>
    <source>
        <strain evidence="1 2">CCMP1005</strain>
    </source>
</reference>
<dbReference type="EMBL" id="AGNL01035229">
    <property type="protein sequence ID" value="EJK54820.1"/>
    <property type="molecule type" value="Genomic_DNA"/>
</dbReference>
<sequence>ASLAKTSDGGGRAEASISRPGRARHFVSAGLRWFRVDFAAVPLAWAAFQTPPRLGIRLASLAKTSDGGGIDIEALDFAAVPLAWAAFHNPPRLCIRLASLAKTSDGGGIDIEARKGSAFGFGGATLP</sequence>
<dbReference type="AlphaFoldDB" id="K0RP29"/>
<keyword evidence="2" id="KW-1185">Reference proteome</keyword>
<name>K0RP29_THAOC</name>